<feature type="domain" description="CUE" evidence="15">
    <location>
        <begin position="538"/>
        <end position="578"/>
    </location>
</feature>
<dbReference type="PROSITE" id="PS50089">
    <property type="entry name" value="ZF_RING_2"/>
    <property type="match status" value="1"/>
</dbReference>
<dbReference type="GO" id="GO:0006511">
    <property type="term" value="P:ubiquitin-dependent protein catabolic process"/>
    <property type="evidence" value="ECO:0007669"/>
    <property type="project" value="TreeGrafter"/>
</dbReference>
<dbReference type="FunFam" id="3.30.40.10:FF:000259">
    <property type="entry name" value="E3 ubiquitin protein ligase RIN2"/>
    <property type="match status" value="1"/>
</dbReference>
<dbReference type="Pfam" id="PF02845">
    <property type="entry name" value="CUE"/>
    <property type="match status" value="1"/>
</dbReference>
<organism evidence="16 17">
    <name type="scientific">Rhynchospora tenuis</name>
    <dbReference type="NCBI Taxonomy" id="198213"/>
    <lineage>
        <taxon>Eukaryota</taxon>
        <taxon>Viridiplantae</taxon>
        <taxon>Streptophyta</taxon>
        <taxon>Embryophyta</taxon>
        <taxon>Tracheophyta</taxon>
        <taxon>Spermatophyta</taxon>
        <taxon>Magnoliopsida</taxon>
        <taxon>Liliopsida</taxon>
        <taxon>Poales</taxon>
        <taxon>Cyperaceae</taxon>
        <taxon>Cyperoideae</taxon>
        <taxon>Rhynchosporeae</taxon>
        <taxon>Rhynchospora</taxon>
    </lineage>
</organism>
<dbReference type="CDD" id="cd16455">
    <property type="entry name" value="RING-H2_AMFR"/>
    <property type="match status" value="1"/>
</dbReference>
<feature type="transmembrane region" description="Helical" evidence="13">
    <location>
        <begin position="7"/>
        <end position="24"/>
    </location>
</feature>
<feature type="transmembrane region" description="Helical" evidence="13">
    <location>
        <begin position="44"/>
        <end position="72"/>
    </location>
</feature>
<evidence type="ECO:0000256" key="5">
    <source>
        <dbReference type="ARBA" id="ARBA00022723"/>
    </source>
</evidence>
<dbReference type="PANTHER" id="PTHR15067:SF4">
    <property type="entry name" value="E3 UBIQUITIN-PROTEIN LIGASE RNF8"/>
    <property type="match status" value="1"/>
</dbReference>
<dbReference type="GO" id="GO:0005886">
    <property type="term" value="C:plasma membrane"/>
    <property type="evidence" value="ECO:0007669"/>
    <property type="project" value="TreeGrafter"/>
</dbReference>
<accession>A0AAD6EZI3</accession>
<keyword evidence="9 13" id="KW-1133">Transmembrane helix</keyword>
<dbReference type="SMART" id="SM00184">
    <property type="entry name" value="RING"/>
    <property type="match status" value="1"/>
</dbReference>
<keyword evidence="7" id="KW-0833">Ubl conjugation pathway</keyword>
<protein>
    <submittedName>
        <fullName evidence="16">Uncharacterized protein</fullName>
    </submittedName>
</protein>
<evidence type="ECO:0000313" key="16">
    <source>
        <dbReference type="EMBL" id="KAJ3706735.1"/>
    </source>
</evidence>
<evidence type="ECO:0000256" key="7">
    <source>
        <dbReference type="ARBA" id="ARBA00022786"/>
    </source>
</evidence>
<evidence type="ECO:0000256" key="13">
    <source>
        <dbReference type="SAM" id="Phobius"/>
    </source>
</evidence>
<evidence type="ECO:0000256" key="10">
    <source>
        <dbReference type="ARBA" id="ARBA00023136"/>
    </source>
</evidence>
<keyword evidence="4 13" id="KW-0812">Transmembrane</keyword>
<evidence type="ECO:0000313" key="17">
    <source>
        <dbReference type="Proteomes" id="UP001210211"/>
    </source>
</evidence>
<dbReference type="PANTHER" id="PTHR15067">
    <property type="entry name" value="E3 UBIQUITIN-PROTEIN LIGASE RNF8"/>
    <property type="match status" value="1"/>
</dbReference>
<comment type="caution">
    <text evidence="16">The sequence shown here is derived from an EMBL/GenBank/DDBJ whole genome shotgun (WGS) entry which is preliminary data.</text>
</comment>
<reference evidence="16 17" key="1">
    <citation type="journal article" date="2022" name="Cell">
        <title>Repeat-based holocentromeres influence genome architecture and karyotype evolution.</title>
        <authorList>
            <person name="Hofstatter P.G."/>
            <person name="Thangavel G."/>
            <person name="Lux T."/>
            <person name="Neumann P."/>
            <person name="Vondrak T."/>
            <person name="Novak P."/>
            <person name="Zhang M."/>
            <person name="Costa L."/>
            <person name="Castellani M."/>
            <person name="Scott A."/>
            <person name="Toegelov H."/>
            <person name="Fuchs J."/>
            <person name="Mata-Sucre Y."/>
            <person name="Dias Y."/>
            <person name="Vanzela A.L.L."/>
            <person name="Huettel B."/>
            <person name="Almeida C.C.S."/>
            <person name="Simkova H."/>
            <person name="Souza G."/>
            <person name="Pedrosa-Harand A."/>
            <person name="Macas J."/>
            <person name="Mayer K.F.X."/>
            <person name="Houben A."/>
            <person name="Marques A."/>
        </authorList>
    </citation>
    <scope>NUCLEOTIDE SEQUENCE [LARGE SCALE GENOMIC DNA]</scope>
    <source>
        <strain evidence="16">RhyTen1mFocal</strain>
    </source>
</reference>
<evidence type="ECO:0000256" key="12">
    <source>
        <dbReference type="SAM" id="MobiDB-lite"/>
    </source>
</evidence>
<keyword evidence="8" id="KW-0862">Zinc</keyword>
<dbReference type="PROSITE" id="PS51140">
    <property type="entry name" value="CUE"/>
    <property type="match status" value="1"/>
</dbReference>
<dbReference type="GO" id="GO:0061630">
    <property type="term" value="F:ubiquitin protein ligase activity"/>
    <property type="evidence" value="ECO:0007669"/>
    <property type="project" value="TreeGrafter"/>
</dbReference>
<dbReference type="GO" id="GO:0008270">
    <property type="term" value="F:zinc ion binding"/>
    <property type="evidence" value="ECO:0007669"/>
    <property type="project" value="UniProtKB-KW"/>
</dbReference>
<feature type="compositionally biased region" description="Polar residues" evidence="12">
    <location>
        <begin position="504"/>
        <end position="513"/>
    </location>
</feature>
<dbReference type="GO" id="GO:0043130">
    <property type="term" value="F:ubiquitin binding"/>
    <property type="evidence" value="ECO:0007669"/>
    <property type="project" value="InterPro"/>
</dbReference>
<keyword evidence="17" id="KW-1185">Reference proteome</keyword>
<dbReference type="InterPro" id="IPR001841">
    <property type="entry name" value="Znf_RING"/>
</dbReference>
<evidence type="ECO:0000256" key="1">
    <source>
        <dbReference type="ARBA" id="ARBA00004141"/>
    </source>
</evidence>
<keyword evidence="5" id="KW-0479">Metal-binding</keyword>
<dbReference type="Pfam" id="PF25563">
    <property type="entry name" value="TPR_SYVN1_N"/>
    <property type="match status" value="1"/>
</dbReference>
<dbReference type="GO" id="GO:0000151">
    <property type="term" value="C:ubiquitin ligase complex"/>
    <property type="evidence" value="ECO:0007669"/>
    <property type="project" value="TreeGrafter"/>
</dbReference>
<dbReference type="Proteomes" id="UP001210211">
    <property type="component" value="Unassembled WGS sequence"/>
</dbReference>
<feature type="region of interest" description="Disordered" evidence="12">
    <location>
        <begin position="495"/>
        <end position="530"/>
    </location>
</feature>
<proteinExistence type="predicted"/>
<name>A0AAD6EZI3_9POAL</name>
<evidence type="ECO:0000256" key="4">
    <source>
        <dbReference type="ARBA" id="ARBA00022692"/>
    </source>
</evidence>
<comment type="pathway">
    <text evidence="2">Protein modification; protein ubiquitination.</text>
</comment>
<feature type="domain" description="RING-type" evidence="14">
    <location>
        <begin position="363"/>
        <end position="405"/>
    </location>
</feature>
<dbReference type="Pfam" id="PF13639">
    <property type="entry name" value="zf-RING_2"/>
    <property type="match status" value="1"/>
</dbReference>
<sequence length="578" mass="64671">MMEVNYLYCSVVSTTLSFVGWLWWSSSYLDRIKSDGLLLDKDWIGILLQSNVTIFFMVNFALNVVLLVLLCLKTIFFQKLYESETRKVLERTVNYLIYKGAPLPLVVPSNASQIFLWSSWLIIVCSLKIFESLARDRLERLNASPSVTPLKYLRVYSALSLVLGADLLWINLCSRIFKTYSSSLFLLLLFEPFSIACETLQAIMVYGFQLFEIWRQHLMDRGDDCFDLHRICKRLSVLTKGPGGILVSFLKVFGCKASNQGINDWLSKGSVYEWRSFLVRNCGFLLDIAAFAMGLGHYLIICYLRGMSFHLVDAFLIMNMRALLSAIVKRIKAYVKLSRALRSLDGSLSDASYEEICAFNDECAICRGPMSRAKKLPCNHLFHLGCLRSWMDQGFTEGYSCPTCRRPLNGVNPQMGANSTRQEATTGAALPGGIFPSVQQPNHPDGVWRGVGLDPGWVPPWSNPTAANASSSSGNPFGPLGISGVQMMMRHLASSSEGFPHSNGEPSASSSTLRYDPNAPGLRSRSNPALLNRRSQSEILPMVARVREVLPHIPDELIIQDLLRTNNINITVNNLLVQ</sequence>
<comment type="subcellular location">
    <subcellularLocation>
        <location evidence="1">Membrane</location>
        <topology evidence="1">Multi-pass membrane protein</topology>
    </subcellularLocation>
</comment>
<evidence type="ECO:0000256" key="9">
    <source>
        <dbReference type="ARBA" id="ARBA00022989"/>
    </source>
</evidence>
<evidence type="ECO:0000256" key="8">
    <source>
        <dbReference type="ARBA" id="ARBA00022833"/>
    </source>
</evidence>
<dbReference type="GO" id="GO:0034052">
    <property type="term" value="P:positive regulation of plant-type hypersensitive response"/>
    <property type="evidence" value="ECO:0007669"/>
    <property type="project" value="TreeGrafter"/>
</dbReference>
<evidence type="ECO:0000259" key="15">
    <source>
        <dbReference type="PROSITE" id="PS51140"/>
    </source>
</evidence>
<keyword evidence="6 11" id="KW-0863">Zinc-finger</keyword>
<evidence type="ECO:0000256" key="3">
    <source>
        <dbReference type="ARBA" id="ARBA00022679"/>
    </source>
</evidence>
<evidence type="ECO:0000256" key="2">
    <source>
        <dbReference type="ARBA" id="ARBA00004906"/>
    </source>
</evidence>
<evidence type="ECO:0000256" key="6">
    <source>
        <dbReference type="ARBA" id="ARBA00022771"/>
    </source>
</evidence>
<evidence type="ECO:0000259" key="14">
    <source>
        <dbReference type="PROSITE" id="PS50089"/>
    </source>
</evidence>
<dbReference type="GO" id="GO:0005829">
    <property type="term" value="C:cytosol"/>
    <property type="evidence" value="ECO:0007669"/>
    <property type="project" value="TreeGrafter"/>
</dbReference>
<dbReference type="InterPro" id="IPR057992">
    <property type="entry name" value="TPR_SYVN1_N"/>
</dbReference>
<gene>
    <name evidence="16" type="ORF">LUZ61_010440</name>
</gene>
<dbReference type="InterPro" id="IPR013083">
    <property type="entry name" value="Znf_RING/FYVE/PHD"/>
</dbReference>
<feature type="transmembrane region" description="Helical" evidence="13">
    <location>
        <begin position="277"/>
        <end position="301"/>
    </location>
</feature>
<dbReference type="Gene3D" id="1.10.8.10">
    <property type="entry name" value="DNA helicase RuvA subunit, C-terminal domain"/>
    <property type="match status" value="1"/>
</dbReference>
<dbReference type="GO" id="GO:0016567">
    <property type="term" value="P:protein ubiquitination"/>
    <property type="evidence" value="ECO:0007669"/>
    <property type="project" value="TreeGrafter"/>
</dbReference>
<keyword evidence="3" id="KW-0808">Transferase</keyword>
<dbReference type="EMBL" id="JAMRDG010000001">
    <property type="protein sequence ID" value="KAJ3706735.1"/>
    <property type="molecule type" value="Genomic_DNA"/>
</dbReference>
<dbReference type="AlphaFoldDB" id="A0AAD6EZI3"/>
<dbReference type="Gene3D" id="3.30.40.10">
    <property type="entry name" value="Zinc/RING finger domain, C3HC4 (zinc finger)"/>
    <property type="match status" value="1"/>
</dbReference>
<evidence type="ECO:0000256" key="11">
    <source>
        <dbReference type="PROSITE-ProRule" id="PRU00175"/>
    </source>
</evidence>
<dbReference type="InterPro" id="IPR003892">
    <property type="entry name" value="CUE"/>
</dbReference>
<keyword evidence="10 13" id="KW-0472">Membrane</keyword>
<dbReference type="SUPFAM" id="SSF57850">
    <property type="entry name" value="RING/U-box"/>
    <property type="match status" value="1"/>
</dbReference>